<gene>
    <name evidence="6" type="primary">fldY_1</name>
    <name evidence="6" type="ORF">GCM10010909_08390</name>
</gene>
<name>A0ABQ6A141_9PROT</name>
<keyword evidence="3" id="KW-0238">DNA-binding</keyword>
<dbReference type="SUPFAM" id="SSF53850">
    <property type="entry name" value="Periplasmic binding protein-like II"/>
    <property type="match status" value="1"/>
</dbReference>
<organism evidence="6 7">
    <name type="scientific">Acidocella aquatica</name>
    <dbReference type="NCBI Taxonomy" id="1922313"/>
    <lineage>
        <taxon>Bacteria</taxon>
        <taxon>Pseudomonadati</taxon>
        <taxon>Pseudomonadota</taxon>
        <taxon>Alphaproteobacteria</taxon>
        <taxon>Acetobacterales</taxon>
        <taxon>Acidocellaceae</taxon>
        <taxon>Acidocella</taxon>
    </lineage>
</organism>
<dbReference type="EMBL" id="BSOS01000012">
    <property type="protein sequence ID" value="GLR66160.1"/>
    <property type="molecule type" value="Genomic_DNA"/>
</dbReference>
<evidence type="ECO:0000313" key="6">
    <source>
        <dbReference type="EMBL" id="GLR66160.1"/>
    </source>
</evidence>
<evidence type="ECO:0000259" key="5">
    <source>
        <dbReference type="PROSITE" id="PS50931"/>
    </source>
</evidence>
<dbReference type="InterPro" id="IPR000847">
    <property type="entry name" value="LysR_HTH_N"/>
</dbReference>
<evidence type="ECO:0000256" key="2">
    <source>
        <dbReference type="ARBA" id="ARBA00023015"/>
    </source>
</evidence>
<dbReference type="PANTHER" id="PTHR30126:SF98">
    <property type="entry name" value="HTH-TYPE TRANSCRIPTIONAL ACTIVATOR BAUR"/>
    <property type="match status" value="1"/>
</dbReference>
<sequence>MARPDPARIPNLRHLFATAAVAQRGSIGQAAHAIHLSQPAVTQAIAKLEATLGNPLFERASNGMAPTPAGRQFAARISRALDWLKTGERAFSPPPALHRLATTVQLRALIAVVENRGFSTSARALGLAQQSIHRAIRDLEALCGQPLFLRTPHGLDPTHEARALARAAGLAFAEIRQGMDEVRESLGFMDGRLNIGCLPLARTHLLPTAATRLLAQFPDVRLRIIDGPYGELLHGLRHGELDLIIGALRAPAPAADIHQDAYFSEHLRIAVRAGHPILSAPTPSLENLAALEWIVPREGTPARAHFTNFFTAGGLAAPSRVIECSSLVAARGLLLQSNRAAILSLSQIRYELLSGQLAVLPQPIPGSSRPIGLTFRDNWKPTRVQAAFIDCIAKIVDEDLEAGGNGTNRLEERPAQPG</sequence>
<dbReference type="SUPFAM" id="SSF46785">
    <property type="entry name" value="Winged helix' DNA-binding domain"/>
    <property type="match status" value="2"/>
</dbReference>
<dbReference type="Gene3D" id="1.10.10.10">
    <property type="entry name" value="Winged helix-like DNA-binding domain superfamily/Winged helix DNA-binding domain"/>
    <property type="match status" value="2"/>
</dbReference>
<protein>
    <submittedName>
        <fullName evidence="6">Transcriptional regulator</fullName>
    </submittedName>
</protein>
<evidence type="ECO:0000256" key="1">
    <source>
        <dbReference type="ARBA" id="ARBA00009437"/>
    </source>
</evidence>
<proteinExistence type="inferred from homology"/>
<evidence type="ECO:0000313" key="7">
    <source>
        <dbReference type="Proteomes" id="UP001156641"/>
    </source>
</evidence>
<evidence type="ECO:0000256" key="4">
    <source>
        <dbReference type="ARBA" id="ARBA00023163"/>
    </source>
</evidence>
<comment type="similarity">
    <text evidence="1">Belongs to the LysR transcriptional regulatory family.</text>
</comment>
<dbReference type="Pfam" id="PF03466">
    <property type="entry name" value="LysR_substrate"/>
    <property type="match status" value="1"/>
</dbReference>
<accession>A0ABQ6A141</accession>
<feature type="domain" description="HTH lysR-type" evidence="5">
    <location>
        <begin position="10"/>
        <end position="67"/>
    </location>
</feature>
<dbReference type="Pfam" id="PF00126">
    <property type="entry name" value="HTH_1"/>
    <property type="match status" value="2"/>
</dbReference>
<keyword evidence="2" id="KW-0805">Transcription regulation</keyword>
<keyword evidence="7" id="KW-1185">Reference proteome</keyword>
<reference evidence="7" key="1">
    <citation type="journal article" date="2019" name="Int. J. Syst. Evol. Microbiol.">
        <title>The Global Catalogue of Microorganisms (GCM) 10K type strain sequencing project: providing services to taxonomists for standard genome sequencing and annotation.</title>
        <authorList>
            <consortium name="The Broad Institute Genomics Platform"/>
            <consortium name="The Broad Institute Genome Sequencing Center for Infectious Disease"/>
            <person name="Wu L."/>
            <person name="Ma J."/>
        </authorList>
    </citation>
    <scope>NUCLEOTIDE SEQUENCE [LARGE SCALE GENOMIC DNA]</scope>
    <source>
        <strain evidence="7">NBRC 112502</strain>
    </source>
</reference>
<keyword evidence="4" id="KW-0804">Transcription</keyword>
<dbReference type="RefSeq" id="WP_284256821.1">
    <property type="nucleotide sequence ID" value="NZ_BSOS01000012.1"/>
</dbReference>
<dbReference type="PROSITE" id="PS50931">
    <property type="entry name" value="HTH_LYSR"/>
    <property type="match status" value="2"/>
</dbReference>
<comment type="caution">
    <text evidence="6">The sequence shown here is derived from an EMBL/GenBank/DDBJ whole genome shotgun (WGS) entry which is preliminary data.</text>
</comment>
<feature type="domain" description="HTH lysR-type" evidence="5">
    <location>
        <begin position="105"/>
        <end position="158"/>
    </location>
</feature>
<dbReference type="Gene3D" id="3.40.190.10">
    <property type="entry name" value="Periplasmic binding protein-like II"/>
    <property type="match status" value="2"/>
</dbReference>
<dbReference type="PRINTS" id="PR00039">
    <property type="entry name" value="HTHLYSR"/>
</dbReference>
<dbReference type="InterPro" id="IPR036390">
    <property type="entry name" value="WH_DNA-bd_sf"/>
</dbReference>
<dbReference type="InterPro" id="IPR005119">
    <property type="entry name" value="LysR_subst-bd"/>
</dbReference>
<dbReference type="InterPro" id="IPR036388">
    <property type="entry name" value="WH-like_DNA-bd_sf"/>
</dbReference>
<dbReference type="PANTHER" id="PTHR30126">
    <property type="entry name" value="HTH-TYPE TRANSCRIPTIONAL REGULATOR"/>
    <property type="match status" value="1"/>
</dbReference>
<dbReference type="Proteomes" id="UP001156641">
    <property type="component" value="Unassembled WGS sequence"/>
</dbReference>
<evidence type="ECO:0000256" key="3">
    <source>
        <dbReference type="ARBA" id="ARBA00023125"/>
    </source>
</evidence>